<comment type="caution">
    <text evidence="1">The sequence shown here is derived from an EMBL/GenBank/DDBJ whole genome shotgun (WGS) entry which is preliminary data.</text>
</comment>
<evidence type="ECO:0000313" key="1">
    <source>
        <dbReference type="EMBL" id="GAG86058.1"/>
    </source>
</evidence>
<gene>
    <name evidence="1" type="ORF">S01H4_30184</name>
</gene>
<dbReference type="AlphaFoldDB" id="X1BPR2"/>
<protein>
    <submittedName>
        <fullName evidence="1">Uncharacterized protein</fullName>
    </submittedName>
</protein>
<reference evidence="1" key="1">
    <citation type="journal article" date="2014" name="Front. Microbiol.">
        <title>High frequency of phylogenetically diverse reductive dehalogenase-homologous genes in deep subseafloor sedimentary metagenomes.</title>
        <authorList>
            <person name="Kawai M."/>
            <person name="Futagami T."/>
            <person name="Toyoda A."/>
            <person name="Takaki Y."/>
            <person name="Nishi S."/>
            <person name="Hori S."/>
            <person name="Arai W."/>
            <person name="Tsubouchi T."/>
            <person name="Morono Y."/>
            <person name="Uchiyama I."/>
            <person name="Ito T."/>
            <person name="Fujiyama A."/>
            <person name="Inagaki F."/>
            <person name="Takami H."/>
        </authorList>
    </citation>
    <scope>NUCLEOTIDE SEQUENCE</scope>
    <source>
        <strain evidence="1">Expedition CK06-06</strain>
    </source>
</reference>
<feature type="non-terminal residue" evidence="1">
    <location>
        <position position="32"/>
    </location>
</feature>
<organism evidence="1">
    <name type="scientific">marine sediment metagenome</name>
    <dbReference type="NCBI Taxonomy" id="412755"/>
    <lineage>
        <taxon>unclassified sequences</taxon>
        <taxon>metagenomes</taxon>
        <taxon>ecological metagenomes</taxon>
    </lineage>
</organism>
<accession>X1BPR2</accession>
<name>X1BPR2_9ZZZZ</name>
<dbReference type="EMBL" id="BART01015558">
    <property type="protein sequence ID" value="GAG86058.1"/>
    <property type="molecule type" value="Genomic_DNA"/>
</dbReference>
<proteinExistence type="predicted"/>
<sequence>MKFEVEQLDIKGYSGKLLKNKLFRQSDETRKI</sequence>